<dbReference type="SUPFAM" id="SSF50891">
    <property type="entry name" value="Cyclophilin-like"/>
    <property type="match status" value="1"/>
</dbReference>
<feature type="domain" description="PPIase cyclophilin-type" evidence="4">
    <location>
        <begin position="109"/>
        <end position="255"/>
    </location>
</feature>
<keyword evidence="5" id="KW-0413">Isomerase</keyword>
<dbReference type="CDD" id="cd00317">
    <property type="entry name" value="cyclophilin"/>
    <property type="match status" value="1"/>
</dbReference>
<dbReference type="Gene3D" id="2.40.100.10">
    <property type="entry name" value="Cyclophilin-like"/>
    <property type="match status" value="1"/>
</dbReference>
<feature type="transmembrane region" description="Helical" evidence="3">
    <location>
        <begin position="34"/>
        <end position="54"/>
    </location>
</feature>
<gene>
    <name evidence="5" type="ORF">FHX41_2620</name>
</gene>
<evidence type="ECO:0000256" key="2">
    <source>
        <dbReference type="SAM" id="MobiDB-lite"/>
    </source>
</evidence>
<evidence type="ECO:0000256" key="1">
    <source>
        <dbReference type="ARBA" id="ARBA00002388"/>
    </source>
</evidence>
<dbReference type="Proteomes" id="UP000316706">
    <property type="component" value="Unassembled WGS sequence"/>
</dbReference>
<keyword evidence="3" id="KW-0812">Transmembrane</keyword>
<dbReference type="OrthoDB" id="5507614at2"/>
<comment type="caution">
    <text evidence="5">The sequence shown here is derived from an EMBL/GenBank/DDBJ whole genome shotgun (WGS) entry which is preliminary data.</text>
</comment>
<proteinExistence type="predicted"/>
<reference evidence="5 6" key="1">
    <citation type="submission" date="2019-06" db="EMBL/GenBank/DDBJ databases">
        <title>Sequencing the genomes of 1000 actinobacteria strains.</title>
        <authorList>
            <person name="Klenk H.-P."/>
        </authorList>
    </citation>
    <scope>NUCLEOTIDE SEQUENCE [LARGE SCALE GENOMIC DNA]</scope>
    <source>
        <strain evidence="5 6">DSM 45043</strain>
    </source>
</reference>
<dbReference type="PANTHER" id="PTHR45625:SF3">
    <property type="entry name" value="PEPTIDYL-PROLYL CIS-TRANS ISOMERASE B-RELATED"/>
    <property type="match status" value="1"/>
</dbReference>
<protein>
    <submittedName>
        <fullName evidence="5">Peptidyl-prolyl cis-trans isomerase B (Cyclophilin B)</fullName>
    </submittedName>
</protein>
<comment type="function">
    <text evidence="1">PPIases accelerate the folding of proteins. It catalyzes the cis-trans isomerization of proline imidic peptide bonds in oligopeptides.</text>
</comment>
<dbReference type="Pfam" id="PF00160">
    <property type="entry name" value="Pro_isomerase"/>
    <property type="match status" value="1"/>
</dbReference>
<keyword evidence="6" id="KW-1185">Reference proteome</keyword>
<evidence type="ECO:0000256" key="3">
    <source>
        <dbReference type="SAM" id="Phobius"/>
    </source>
</evidence>
<evidence type="ECO:0000313" key="5">
    <source>
        <dbReference type="EMBL" id="TQM68944.1"/>
    </source>
</evidence>
<feature type="region of interest" description="Disordered" evidence="2">
    <location>
        <begin position="233"/>
        <end position="258"/>
    </location>
</feature>
<feature type="region of interest" description="Disordered" evidence="2">
    <location>
        <begin position="1"/>
        <end position="28"/>
    </location>
</feature>
<sequence>MAGKDRKKQLARARYERQQQRRAQQAARARRLKIMGSAAAVAAVAAGGAAIVVLTGGDDESEAAATPTAQARPGECVYKPASVPGAPKDLGTPPVKPVHNETVKATVKTNHGDVVLELDGENAPCTVNSFAFLAEKNFYDKTECHRLTSGGLNVLQCGDPTGKGTGGPGYQYANENTEGAEYKAGTLAMAHSSQPDSNGSQFFMVYEDSELPPDYTVFGKVTKGLDVLKDIAAGGSEPDGDGKPKKKVTIRDVSIAGK</sequence>
<dbReference type="RefSeq" id="WP_141968711.1">
    <property type="nucleotide sequence ID" value="NZ_VFPO01000001.1"/>
</dbReference>
<evidence type="ECO:0000313" key="6">
    <source>
        <dbReference type="Proteomes" id="UP000316706"/>
    </source>
</evidence>
<accession>A0A543IEE7</accession>
<name>A0A543IEE7_9ACTN</name>
<dbReference type="EMBL" id="VFPO01000001">
    <property type="protein sequence ID" value="TQM68944.1"/>
    <property type="molecule type" value="Genomic_DNA"/>
</dbReference>
<dbReference type="PANTHER" id="PTHR45625">
    <property type="entry name" value="PEPTIDYL-PROLYL CIS-TRANS ISOMERASE-RELATED"/>
    <property type="match status" value="1"/>
</dbReference>
<dbReference type="InterPro" id="IPR002130">
    <property type="entry name" value="Cyclophilin-type_PPIase_dom"/>
</dbReference>
<dbReference type="PROSITE" id="PS50072">
    <property type="entry name" value="CSA_PPIASE_2"/>
    <property type="match status" value="1"/>
</dbReference>
<dbReference type="GO" id="GO:0003755">
    <property type="term" value="F:peptidyl-prolyl cis-trans isomerase activity"/>
    <property type="evidence" value="ECO:0007669"/>
    <property type="project" value="InterPro"/>
</dbReference>
<dbReference type="InterPro" id="IPR029000">
    <property type="entry name" value="Cyclophilin-like_dom_sf"/>
</dbReference>
<feature type="compositionally biased region" description="Basic residues" evidence="2">
    <location>
        <begin position="1"/>
        <end position="11"/>
    </location>
</feature>
<evidence type="ECO:0000259" key="4">
    <source>
        <dbReference type="PROSITE" id="PS50072"/>
    </source>
</evidence>
<organism evidence="5 6">
    <name type="scientific">Actinomadura hallensis</name>
    <dbReference type="NCBI Taxonomy" id="337895"/>
    <lineage>
        <taxon>Bacteria</taxon>
        <taxon>Bacillati</taxon>
        <taxon>Actinomycetota</taxon>
        <taxon>Actinomycetes</taxon>
        <taxon>Streptosporangiales</taxon>
        <taxon>Thermomonosporaceae</taxon>
        <taxon>Actinomadura</taxon>
    </lineage>
</organism>
<keyword evidence="3" id="KW-0472">Membrane</keyword>
<dbReference type="AlphaFoldDB" id="A0A543IEE7"/>
<dbReference type="InterPro" id="IPR044666">
    <property type="entry name" value="Cyclophilin_A-like"/>
</dbReference>
<keyword evidence="3" id="KW-1133">Transmembrane helix</keyword>